<keyword evidence="5 7" id="KW-1133">Transmembrane helix</keyword>
<evidence type="ECO:0000256" key="2">
    <source>
        <dbReference type="ARBA" id="ARBA00007400"/>
    </source>
</evidence>
<evidence type="ECO:0000256" key="4">
    <source>
        <dbReference type="ARBA" id="ARBA00022692"/>
    </source>
</evidence>
<organism evidence="9 10">
    <name type="scientific">Candidatus Eubacterium faecale</name>
    <dbReference type="NCBI Taxonomy" id="2838568"/>
    <lineage>
        <taxon>Bacteria</taxon>
        <taxon>Bacillati</taxon>
        <taxon>Bacillota</taxon>
        <taxon>Clostridia</taxon>
        <taxon>Eubacteriales</taxon>
        <taxon>Eubacteriaceae</taxon>
        <taxon>Eubacterium</taxon>
    </lineage>
</organism>
<dbReference type="PANTHER" id="PTHR40074:SF2">
    <property type="entry name" value="O-ACETYLTRANSFERASE WECH"/>
    <property type="match status" value="1"/>
</dbReference>
<evidence type="ECO:0000256" key="1">
    <source>
        <dbReference type="ARBA" id="ARBA00004651"/>
    </source>
</evidence>
<dbReference type="Pfam" id="PF01757">
    <property type="entry name" value="Acyl_transf_3"/>
    <property type="match status" value="1"/>
</dbReference>
<keyword evidence="9" id="KW-0808">Transferase</keyword>
<dbReference type="GO" id="GO:0009246">
    <property type="term" value="P:enterobacterial common antigen biosynthetic process"/>
    <property type="evidence" value="ECO:0007669"/>
    <property type="project" value="TreeGrafter"/>
</dbReference>
<comment type="caution">
    <text evidence="9">The sequence shown here is derived from an EMBL/GenBank/DDBJ whole genome shotgun (WGS) entry which is preliminary data.</text>
</comment>
<evidence type="ECO:0000259" key="8">
    <source>
        <dbReference type="Pfam" id="PF01757"/>
    </source>
</evidence>
<feature type="transmembrane region" description="Helical" evidence="7">
    <location>
        <begin position="194"/>
        <end position="211"/>
    </location>
</feature>
<dbReference type="PANTHER" id="PTHR40074">
    <property type="entry name" value="O-ACETYLTRANSFERASE WECH"/>
    <property type="match status" value="1"/>
</dbReference>
<keyword evidence="4 7" id="KW-0812">Transmembrane</keyword>
<name>A0A9D2MH31_9FIRM</name>
<dbReference type="GO" id="GO:0005886">
    <property type="term" value="C:plasma membrane"/>
    <property type="evidence" value="ECO:0007669"/>
    <property type="project" value="UniProtKB-SubCell"/>
</dbReference>
<reference evidence="9" key="1">
    <citation type="journal article" date="2021" name="PeerJ">
        <title>Extensive microbial diversity within the chicken gut microbiome revealed by metagenomics and culture.</title>
        <authorList>
            <person name="Gilroy R."/>
            <person name="Ravi A."/>
            <person name="Getino M."/>
            <person name="Pursley I."/>
            <person name="Horton D.L."/>
            <person name="Alikhan N.F."/>
            <person name="Baker D."/>
            <person name="Gharbi K."/>
            <person name="Hall N."/>
            <person name="Watson M."/>
            <person name="Adriaenssens E.M."/>
            <person name="Foster-Nyarko E."/>
            <person name="Jarju S."/>
            <person name="Secka A."/>
            <person name="Antonio M."/>
            <person name="Oren A."/>
            <person name="Chaudhuri R.R."/>
            <person name="La Ragione R."/>
            <person name="Hildebrand F."/>
            <person name="Pallen M.J."/>
        </authorList>
    </citation>
    <scope>NUCLEOTIDE SEQUENCE</scope>
    <source>
        <strain evidence="9">CHK188-16595</strain>
    </source>
</reference>
<comment type="similarity">
    <text evidence="2">Belongs to the acyltransferase 3 family.</text>
</comment>
<feature type="transmembrane region" description="Helical" evidence="7">
    <location>
        <begin position="284"/>
        <end position="304"/>
    </location>
</feature>
<evidence type="ECO:0000256" key="6">
    <source>
        <dbReference type="ARBA" id="ARBA00023136"/>
    </source>
</evidence>
<accession>A0A9D2MH31</accession>
<feature type="transmembrane region" description="Helical" evidence="7">
    <location>
        <begin position="324"/>
        <end position="345"/>
    </location>
</feature>
<proteinExistence type="inferred from homology"/>
<evidence type="ECO:0000256" key="7">
    <source>
        <dbReference type="SAM" id="Phobius"/>
    </source>
</evidence>
<evidence type="ECO:0000313" key="9">
    <source>
        <dbReference type="EMBL" id="HJB74582.1"/>
    </source>
</evidence>
<sequence>MTTESVCLENRSVSLHEHGRNYGIDLLRILSMIMIVTLHVLRQGGILEVLDTGTVKYFTAWTLESLSLCAVNIYALISGFVGVSSGSARFYKILSMWIQVEFYCIISTVILYCTKTDTFDFAELINRLAPVSTNRYWYFTAYFIMFFFTPVFNKLLQSLHERQMKYLFGIIFIFASLWPTVWQTDIMKLNNGYSFLWLSLLYLLGGCVRKLGLYKRVNKRLMVALYFILTLAGMVFMTAAEELDWPVIGNNLLSYYAFNILLASVCLLLAGAKTKIKRQAPVNIIRALAPLTFGVYIIHTSEYIWDHVLKGAFGFFSSMSAPVLVLAVTATALAIYLACSLIEWLRMTLFKWLKVDPFTEWIEQKARNVLDQKIFKKESGI</sequence>
<dbReference type="GO" id="GO:0016413">
    <property type="term" value="F:O-acetyltransferase activity"/>
    <property type="evidence" value="ECO:0007669"/>
    <property type="project" value="TreeGrafter"/>
</dbReference>
<dbReference type="AlphaFoldDB" id="A0A9D2MH31"/>
<feature type="transmembrane region" description="Helical" evidence="7">
    <location>
        <begin position="61"/>
        <end position="81"/>
    </location>
</feature>
<dbReference type="InterPro" id="IPR002656">
    <property type="entry name" value="Acyl_transf_3_dom"/>
</dbReference>
<dbReference type="Proteomes" id="UP000823877">
    <property type="component" value="Unassembled WGS sequence"/>
</dbReference>
<reference evidence="9" key="2">
    <citation type="submission" date="2021-04" db="EMBL/GenBank/DDBJ databases">
        <authorList>
            <person name="Gilroy R."/>
        </authorList>
    </citation>
    <scope>NUCLEOTIDE SEQUENCE</scope>
    <source>
        <strain evidence="9">CHK188-16595</strain>
    </source>
</reference>
<evidence type="ECO:0000256" key="3">
    <source>
        <dbReference type="ARBA" id="ARBA00022475"/>
    </source>
</evidence>
<keyword evidence="3" id="KW-1003">Cell membrane</keyword>
<feature type="transmembrane region" description="Helical" evidence="7">
    <location>
        <begin position="164"/>
        <end position="182"/>
    </location>
</feature>
<feature type="domain" description="Acyltransferase 3" evidence="8">
    <location>
        <begin position="21"/>
        <end position="336"/>
    </location>
</feature>
<comment type="subcellular location">
    <subcellularLocation>
        <location evidence="1">Cell membrane</location>
        <topology evidence="1">Multi-pass membrane protein</topology>
    </subcellularLocation>
</comment>
<keyword evidence="9" id="KW-0012">Acyltransferase</keyword>
<feature type="transmembrane region" description="Helical" evidence="7">
    <location>
        <begin position="21"/>
        <end position="41"/>
    </location>
</feature>
<protein>
    <submittedName>
        <fullName evidence="9">Acyltransferase</fullName>
    </submittedName>
</protein>
<keyword evidence="6 7" id="KW-0472">Membrane</keyword>
<feature type="transmembrane region" description="Helical" evidence="7">
    <location>
        <begin position="252"/>
        <end position="272"/>
    </location>
</feature>
<feature type="transmembrane region" description="Helical" evidence="7">
    <location>
        <begin position="93"/>
        <end position="112"/>
    </location>
</feature>
<feature type="transmembrane region" description="Helical" evidence="7">
    <location>
        <begin position="223"/>
        <end position="240"/>
    </location>
</feature>
<evidence type="ECO:0000256" key="5">
    <source>
        <dbReference type="ARBA" id="ARBA00022989"/>
    </source>
</evidence>
<dbReference type="EMBL" id="DWXN01000005">
    <property type="protein sequence ID" value="HJB74582.1"/>
    <property type="molecule type" value="Genomic_DNA"/>
</dbReference>
<feature type="transmembrane region" description="Helical" evidence="7">
    <location>
        <begin position="136"/>
        <end position="152"/>
    </location>
</feature>
<evidence type="ECO:0000313" key="10">
    <source>
        <dbReference type="Proteomes" id="UP000823877"/>
    </source>
</evidence>
<gene>
    <name evidence="9" type="ORF">IAA37_02780</name>
</gene>